<keyword evidence="3" id="KW-1185">Reference proteome</keyword>
<evidence type="ECO:0000313" key="2">
    <source>
        <dbReference type="EMBL" id="KAL0579750.1"/>
    </source>
</evidence>
<comment type="caution">
    <text evidence="2">The sequence shown here is derived from an EMBL/GenBank/DDBJ whole genome shotgun (WGS) entry which is preliminary data.</text>
</comment>
<evidence type="ECO:0008006" key="4">
    <source>
        <dbReference type="Google" id="ProtNLM"/>
    </source>
</evidence>
<sequence length="382" mass="43376">MVKDLSRDTSTRRSTTRTLDSAQKRARPEDEASPKSTRSKRAKSSSPKRSLGGESVTVVDEHYSNNGGDIYLRLPDGTHFMCHLEKLKTAGGLFGDVFALPQPVESAESIGGLPFCDIYQLLTPGEFRFILDFIYGKIAAMALLKGAHMLNLPKMRRAAMKGLHLMFPCDSGNDRWPPVVHGMDVPADLFQRLFPIQAVNLFTQCEVPLFLPMAYYYASQLDIDDILFGVRRPDGSVEHLGDGDKSLVLKSRDKLSGIRKKYTHEWLAEHGNERGDVEHELHGCWMKTSPHTGQTCFDFIQSIKRDWESSGFFERMDCLNGLPQEALQILKRNICTSCYEEYHPRIVQGVWDAWWELPGAYGLGTWSDLTERQKKFSEGWYE</sequence>
<proteinExistence type="predicted"/>
<gene>
    <name evidence="2" type="ORF">V5O48_002244</name>
</gene>
<organism evidence="2 3">
    <name type="scientific">Marasmius crinis-equi</name>
    <dbReference type="NCBI Taxonomy" id="585013"/>
    <lineage>
        <taxon>Eukaryota</taxon>
        <taxon>Fungi</taxon>
        <taxon>Dikarya</taxon>
        <taxon>Basidiomycota</taxon>
        <taxon>Agaricomycotina</taxon>
        <taxon>Agaricomycetes</taxon>
        <taxon>Agaricomycetidae</taxon>
        <taxon>Agaricales</taxon>
        <taxon>Marasmiineae</taxon>
        <taxon>Marasmiaceae</taxon>
        <taxon>Marasmius</taxon>
    </lineage>
</organism>
<dbReference type="Proteomes" id="UP001465976">
    <property type="component" value="Unassembled WGS sequence"/>
</dbReference>
<protein>
    <recommendedName>
        <fullName evidence="4">BTB domain-containing protein</fullName>
    </recommendedName>
</protein>
<feature type="compositionally biased region" description="Low complexity" evidence="1">
    <location>
        <begin position="12"/>
        <end position="21"/>
    </location>
</feature>
<evidence type="ECO:0000256" key="1">
    <source>
        <dbReference type="SAM" id="MobiDB-lite"/>
    </source>
</evidence>
<accession>A0ABR3FWH4</accession>
<evidence type="ECO:0000313" key="3">
    <source>
        <dbReference type="Proteomes" id="UP001465976"/>
    </source>
</evidence>
<reference evidence="2 3" key="1">
    <citation type="submission" date="2024-02" db="EMBL/GenBank/DDBJ databases">
        <title>A draft genome for the cacao thread blight pathogen Marasmius crinis-equi.</title>
        <authorList>
            <person name="Cohen S.P."/>
            <person name="Baruah I.K."/>
            <person name="Amoako-Attah I."/>
            <person name="Bukari Y."/>
            <person name="Meinhardt L.W."/>
            <person name="Bailey B.A."/>
        </authorList>
    </citation>
    <scope>NUCLEOTIDE SEQUENCE [LARGE SCALE GENOMIC DNA]</scope>
    <source>
        <strain evidence="2 3">GH-76</strain>
    </source>
</reference>
<feature type="region of interest" description="Disordered" evidence="1">
    <location>
        <begin position="1"/>
        <end position="56"/>
    </location>
</feature>
<feature type="compositionally biased region" description="Basic and acidic residues" evidence="1">
    <location>
        <begin position="1"/>
        <end position="11"/>
    </location>
</feature>
<name>A0ABR3FWH4_9AGAR</name>
<feature type="compositionally biased region" description="Basic and acidic residues" evidence="1">
    <location>
        <begin position="22"/>
        <end position="33"/>
    </location>
</feature>
<dbReference type="EMBL" id="JBAHYK010000049">
    <property type="protein sequence ID" value="KAL0579750.1"/>
    <property type="molecule type" value="Genomic_DNA"/>
</dbReference>